<dbReference type="PANTHER" id="PTHR11548">
    <property type="entry name" value="THYMIDYLATE SYNTHASE 1"/>
    <property type="match status" value="1"/>
</dbReference>
<dbReference type="GO" id="GO:0032259">
    <property type="term" value="P:methylation"/>
    <property type="evidence" value="ECO:0007669"/>
    <property type="project" value="UniProtKB-KW"/>
</dbReference>
<dbReference type="InterPro" id="IPR023451">
    <property type="entry name" value="Thymidate_synth/dCMP_Mease_dom"/>
</dbReference>
<feature type="domain" description="Thymidylate synthase/dCMP hydroxymethylase" evidence="5">
    <location>
        <begin position="34"/>
        <end position="317"/>
    </location>
</feature>
<keyword evidence="3" id="KW-0808">Transferase</keyword>
<accession>A0A6C0EWZ9</accession>
<evidence type="ECO:0000256" key="2">
    <source>
        <dbReference type="ARBA" id="ARBA00022603"/>
    </source>
</evidence>
<organism evidence="6">
    <name type="scientific">viral metagenome</name>
    <dbReference type="NCBI Taxonomy" id="1070528"/>
    <lineage>
        <taxon>unclassified sequences</taxon>
        <taxon>metagenomes</taxon>
        <taxon>organismal metagenomes</taxon>
    </lineage>
</organism>
<proteinExistence type="inferred from homology"/>
<dbReference type="GO" id="GO:0004799">
    <property type="term" value="F:thymidylate synthase activity"/>
    <property type="evidence" value="ECO:0007669"/>
    <property type="project" value="UniProtKB-EC"/>
</dbReference>
<name>A0A6C0EWZ9_9ZZZZ</name>
<keyword evidence="2" id="KW-0489">Methyltransferase</keyword>
<dbReference type="Pfam" id="PF00303">
    <property type="entry name" value="Thymidylat_synt"/>
    <property type="match status" value="1"/>
</dbReference>
<dbReference type="GO" id="GO:0005829">
    <property type="term" value="C:cytosol"/>
    <property type="evidence" value="ECO:0007669"/>
    <property type="project" value="TreeGrafter"/>
</dbReference>
<dbReference type="InterPro" id="IPR036926">
    <property type="entry name" value="Thymidate_synth/dCMP_Mease_sf"/>
</dbReference>
<evidence type="ECO:0000256" key="3">
    <source>
        <dbReference type="ARBA" id="ARBA00022679"/>
    </source>
</evidence>
<dbReference type="EC" id="2.1.1.45" evidence="1"/>
<dbReference type="EMBL" id="MN738957">
    <property type="protein sequence ID" value="QHT33043.1"/>
    <property type="molecule type" value="Genomic_DNA"/>
</dbReference>
<dbReference type="PROSITE" id="PS00091">
    <property type="entry name" value="THYMIDYLATE_SYNTHASE"/>
    <property type="match status" value="1"/>
</dbReference>
<dbReference type="PRINTS" id="PR00108">
    <property type="entry name" value="THYMDSNTHASE"/>
</dbReference>
<dbReference type="NCBIfam" id="TIGR03284">
    <property type="entry name" value="thym_sym"/>
    <property type="match status" value="1"/>
</dbReference>
<dbReference type="Gene3D" id="3.30.572.10">
    <property type="entry name" value="Thymidylate synthase/dCMP hydroxymethylase domain"/>
    <property type="match status" value="1"/>
</dbReference>
<dbReference type="InterPro" id="IPR020940">
    <property type="entry name" value="Thymidylate_synthase_AS"/>
</dbReference>
<protein>
    <recommendedName>
        <fullName evidence="1">thymidylate synthase</fullName>
        <ecNumber evidence="1">2.1.1.45</ecNumber>
    </recommendedName>
</protein>
<evidence type="ECO:0000259" key="5">
    <source>
        <dbReference type="Pfam" id="PF00303"/>
    </source>
</evidence>
<dbReference type="GO" id="GO:0005739">
    <property type="term" value="C:mitochondrion"/>
    <property type="evidence" value="ECO:0007669"/>
    <property type="project" value="TreeGrafter"/>
</dbReference>
<dbReference type="InterPro" id="IPR045097">
    <property type="entry name" value="Thymidate_synth/dCMP_Mease"/>
</dbReference>
<dbReference type="AlphaFoldDB" id="A0A6C0EWZ9"/>
<dbReference type="SUPFAM" id="SSF55831">
    <property type="entry name" value="Thymidylate synthase/dCMP hydroxymethylase"/>
    <property type="match status" value="1"/>
</dbReference>
<dbReference type="GO" id="GO:0006231">
    <property type="term" value="P:dTMP biosynthetic process"/>
    <property type="evidence" value="ECO:0007669"/>
    <property type="project" value="InterPro"/>
</dbReference>
<dbReference type="HAMAP" id="MF_00008">
    <property type="entry name" value="Thymidy_synth_bact"/>
    <property type="match status" value="1"/>
</dbReference>
<evidence type="ECO:0000313" key="6">
    <source>
        <dbReference type="EMBL" id="QHT33043.1"/>
    </source>
</evidence>
<sequence length="318" mass="36650">MLKRLAKSNMLPVYLEDTTIDTCQYRCKCHEEYQYLNLIHDVVEGGVTEMGRNGITKSIFGSAMIFSLSGGVIPILTTKRTAWKTCIRELLWFIRGDTNNAHLQAEGVHIWDDNGSREFLDSRNLFNNREGDLGPVYGHQWRHFNAEYDTCDGDYSGKGVDQLMEIIESLKNPATRTSRRMIMSAWNPCQLDKMALPPCHILCQFNVSDGNKLSCSLYQRSGDIGLGVPFNIASYATLTHLLARHCGLEAHEFIYFLGNAHIYEEHIEPLREQLRREPYDFPTIEICMMREKIDNYIIDDFKIKDYKCHESIKMKMVA</sequence>
<dbReference type="InterPro" id="IPR000398">
    <property type="entry name" value="Thymidylate_synthase"/>
</dbReference>
<evidence type="ECO:0000256" key="4">
    <source>
        <dbReference type="ARBA" id="ARBA00022727"/>
    </source>
</evidence>
<dbReference type="PANTHER" id="PTHR11548:SF2">
    <property type="entry name" value="THYMIDYLATE SYNTHASE"/>
    <property type="match status" value="1"/>
</dbReference>
<keyword evidence="4" id="KW-0545">Nucleotide biosynthesis</keyword>
<reference evidence="6" key="1">
    <citation type="journal article" date="2020" name="Nature">
        <title>Giant virus diversity and host interactions through global metagenomics.</title>
        <authorList>
            <person name="Schulz F."/>
            <person name="Roux S."/>
            <person name="Paez-Espino D."/>
            <person name="Jungbluth S."/>
            <person name="Walsh D.A."/>
            <person name="Denef V.J."/>
            <person name="McMahon K.D."/>
            <person name="Konstantinidis K.T."/>
            <person name="Eloe-Fadrosh E.A."/>
            <person name="Kyrpides N.C."/>
            <person name="Woyke T."/>
        </authorList>
    </citation>
    <scope>NUCLEOTIDE SEQUENCE</scope>
    <source>
        <strain evidence="6">GVMAG-M-3300009161-34</strain>
    </source>
</reference>
<dbReference type="CDD" id="cd00351">
    <property type="entry name" value="TS_Pyrimidine_HMase"/>
    <property type="match status" value="1"/>
</dbReference>
<evidence type="ECO:0000256" key="1">
    <source>
        <dbReference type="ARBA" id="ARBA00011947"/>
    </source>
</evidence>
<dbReference type="FunFam" id="3.30.572.10:FF:000013">
    <property type="entry name" value="Thymidylate synthase"/>
    <property type="match status" value="1"/>
</dbReference>